<gene>
    <name evidence="1" type="ORF">U27_02617</name>
</gene>
<dbReference type="Proteomes" id="UP000030661">
    <property type="component" value="Unassembled WGS sequence"/>
</dbReference>
<proteinExistence type="predicted"/>
<evidence type="ECO:0000313" key="2">
    <source>
        <dbReference type="Proteomes" id="UP000030661"/>
    </source>
</evidence>
<protein>
    <submittedName>
        <fullName evidence="1">Uncharacterized protein</fullName>
    </submittedName>
</protein>
<keyword evidence="2" id="KW-1185">Reference proteome</keyword>
<name>A0A081CB29_VECG1</name>
<dbReference type="EMBL" id="DF820483">
    <property type="protein sequence ID" value="GAK61784.1"/>
    <property type="molecule type" value="Genomic_DNA"/>
</dbReference>
<dbReference type="HOGENOM" id="CLU_2128550_0_0_0"/>
<evidence type="ECO:0000313" key="1">
    <source>
        <dbReference type="EMBL" id="GAK61784.1"/>
    </source>
</evidence>
<dbReference type="STRING" id="1499967.U27_02617"/>
<reference evidence="1" key="1">
    <citation type="journal article" date="2015" name="PeerJ">
        <title>First genomic representation of candidate bacterial phylum KSB3 points to enhanced environmental sensing as a trigger of wastewater bulking.</title>
        <authorList>
            <person name="Sekiguchi Y."/>
            <person name="Ohashi A."/>
            <person name="Parks D.H."/>
            <person name="Yamauchi T."/>
            <person name="Tyson G.W."/>
            <person name="Hugenholtz P."/>
        </authorList>
    </citation>
    <scope>NUCLEOTIDE SEQUENCE [LARGE SCALE GENOMIC DNA]</scope>
</reference>
<accession>A0A081CB29</accession>
<dbReference type="AlphaFoldDB" id="A0A081CB29"/>
<sequence>MENELPHCIAEARADVLQRQISRMISLYCESALTNDEERREKIPDILTTMMLDELTCAQFNLIGDALLSLVSVMKSASLARATLERTGQHSHENCIAEVETYKAIAELNGEEF</sequence>
<organism evidence="1">
    <name type="scientific">Vecturithrix granuli</name>
    <dbReference type="NCBI Taxonomy" id="1499967"/>
    <lineage>
        <taxon>Bacteria</taxon>
        <taxon>Candidatus Moduliflexota</taxon>
        <taxon>Candidatus Vecturitrichia</taxon>
        <taxon>Candidatus Vecturitrichales</taxon>
        <taxon>Candidatus Vecturitrichaceae</taxon>
        <taxon>Candidatus Vecturithrix</taxon>
    </lineage>
</organism>